<dbReference type="InterPro" id="IPR036388">
    <property type="entry name" value="WH-like_DNA-bd_sf"/>
</dbReference>
<evidence type="ECO:0000259" key="1">
    <source>
        <dbReference type="SMART" id="SM00347"/>
    </source>
</evidence>
<dbReference type="SUPFAM" id="SSF46785">
    <property type="entry name" value="Winged helix' DNA-binding domain"/>
    <property type="match status" value="1"/>
</dbReference>
<proteinExistence type="predicted"/>
<name>A0ABN1ES91_9ACTN</name>
<comment type="caution">
    <text evidence="2">The sequence shown here is derived from an EMBL/GenBank/DDBJ whole genome shotgun (WGS) entry which is preliminary data.</text>
</comment>
<protein>
    <recommendedName>
        <fullName evidence="1">HTH marR-type domain-containing protein</fullName>
    </recommendedName>
</protein>
<dbReference type="SMART" id="SM00347">
    <property type="entry name" value="HTH_MARR"/>
    <property type="match status" value="1"/>
</dbReference>
<evidence type="ECO:0000313" key="2">
    <source>
        <dbReference type="EMBL" id="GAA0573261.1"/>
    </source>
</evidence>
<keyword evidence="3" id="KW-1185">Reference proteome</keyword>
<dbReference type="InterPro" id="IPR036390">
    <property type="entry name" value="WH_DNA-bd_sf"/>
</dbReference>
<dbReference type="Gene3D" id="1.10.10.10">
    <property type="entry name" value="Winged helix-like DNA-binding domain superfamily/Winged helix DNA-binding domain"/>
    <property type="match status" value="1"/>
</dbReference>
<feature type="domain" description="HTH marR-type" evidence="1">
    <location>
        <begin position="38"/>
        <end position="137"/>
    </location>
</feature>
<dbReference type="Pfam" id="PF12802">
    <property type="entry name" value="MarR_2"/>
    <property type="match status" value="1"/>
</dbReference>
<organism evidence="2 3">
    <name type="scientific">Actinomadura livida</name>
    <dbReference type="NCBI Taxonomy" id="79909"/>
    <lineage>
        <taxon>Bacteria</taxon>
        <taxon>Bacillati</taxon>
        <taxon>Actinomycetota</taxon>
        <taxon>Actinomycetes</taxon>
        <taxon>Streptosporangiales</taxon>
        <taxon>Thermomonosporaceae</taxon>
        <taxon>Actinomadura</taxon>
    </lineage>
</organism>
<accession>A0ABN1ES91</accession>
<dbReference type="Proteomes" id="UP001501427">
    <property type="component" value="Unassembled WGS sequence"/>
</dbReference>
<gene>
    <name evidence="2" type="ORF">GCM10009546_39960</name>
</gene>
<sequence length="154" mass="15631">MGNTGGVTTDNGRSGPPVTSTSIFVLSLARRIEAELTNVLGPLGLTVARLGLLGHIATMPGTSFSDLARMSGITVQSVHGAVKALAAAGLVRDHNARAGSASTIEITPSGARLLAEAERAVAAVDDRMFGADADPVHRGLGEAVRAAFEGRTTS</sequence>
<reference evidence="2 3" key="1">
    <citation type="journal article" date="2019" name="Int. J. Syst. Evol. Microbiol.">
        <title>The Global Catalogue of Microorganisms (GCM) 10K type strain sequencing project: providing services to taxonomists for standard genome sequencing and annotation.</title>
        <authorList>
            <consortium name="The Broad Institute Genomics Platform"/>
            <consortium name="The Broad Institute Genome Sequencing Center for Infectious Disease"/>
            <person name="Wu L."/>
            <person name="Ma J."/>
        </authorList>
    </citation>
    <scope>NUCLEOTIDE SEQUENCE [LARGE SCALE GENOMIC DNA]</scope>
    <source>
        <strain evidence="2 3">JCM 10667</strain>
    </source>
</reference>
<evidence type="ECO:0000313" key="3">
    <source>
        <dbReference type="Proteomes" id="UP001501427"/>
    </source>
</evidence>
<dbReference type="InterPro" id="IPR000835">
    <property type="entry name" value="HTH_MarR-typ"/>
</dbReference>
<dbReference type="EMBL" id="BAAAHD010000033">
    <property type="protein sequence ID" value="GAA0573261.1"/>
    <property type="molecule type" value="Genomic_DNA"/>
</dbReference>